<dbReference type="EMBL" id="SHKW01000001">
    <property type="protein sequence ID" value="RZU42618.1"/>
    <property type="molecule type" value="Genomic_DNA"/>
</dbReference>
<feature type="region of interest" description="Disordered" evidence="1">
    <location>
        <begin position="536"/>
        <end position="561"/>
    </location>
</feature>
<dbReference type="RefSeq" id="WP_130420558.1">
    <property type="nucleotide sequence ID" value="NZ_SHKW01000001.1"/>
</dbReference>
<keyword evidence="2" id="KW-0812">Transmembrane</keyword>
<evidence type="ECO:0000256" key="2">
    <source>
        <dbReference type="SAM" id="Phobius"/>
    </source>
</evidence>
<evidence type="ECO:0000313" key="4">
    <source>
        <dbReference type="Proteomes" id="UP000292958"/>
    </source>
</evidence>
<dbReference type="InterPro" id="IPR017549">
    <property type="entry name" value="APMV_L690"/>
</dbReference>
<protein>
    <submittedName>
        <fullName evidence="3">Uncharacterized protein (TIGR03118 family)</fullName>
    </submittedName>
</protein>
<name>A0A4Q7YXZ6_9BACT</name>
<evidence type="ECO:0000256" key="1">
    <source>
        <dbReference type="SAM" id="MobiDB-lite"/>
    </source>
</evidence>
<reference evidence="3 4" key="1">
    <citation type="submission" date="2019-02" db="EMBL/GenBank/DDBJ databases">
        <title>Genomic Encyclopedia of Archaeal and Bacterial Type Strains, Phase II (KMG-II): from individual species to whole genera.</title>
        <authorList>
            <person name="Goeker M."/>
        </authorList>
    </citation>
    <scope>NUCLEOTIDE SEQUENCE [LARGE SCALE GENOMIC DNA]</scope>
    <source>
        <strain evidence="3 4">DSM 18101</strain>
    </source>
</reference>
<organism evidence="3 4">
    <name type="scientific">Edaphobacter modestus</name>
    <dbReference type="NCBI Taxonomy" id="388466"/>
    <lineage>
        <taxon>Bacteria</taxon>
        <taxon>Pseudomonadati</taxon>
        <taxon>Acidobacteriota</taxon>
        <taxon>Terriglobia</taxon>
        <taxon>Terriglobales</taxon>
        <taxon>Acidobacteriaceae</taxon>
        <taxon>Edaphobacter</taxon>
    </lineage>
</organism>
<dbReference type="Gene3D" id="2.130.10.10">
    <property type="entry name" value="YVTN repeat-like/Quinoprotein amine dehydrogenase"/>
    <property type="match status" value="1"/>
</dbReference>
<gene>
    <name evidence="3" type="ORF">BDD14_4209</name>
</gene>
<feature type="transmembrane region" description="Helical" evidence="2">
    <location>
        <begin position="21"/>
        <end position="43"/>
    </location>
</feature>
<dbReference type="SUPFAM" id="SSF75011">
    <property type="entry name" value="3-carboxy-cis,cis-mucoante lactonizing enzyme"/>
    <property type="match status" value="1"/>
</dbReference>
<feature type="compositionally biased region" description="Pro residues" evidence="1">
    <location>
        <begin position="542"/>
        <end position="559"/>
    </location>
</feature>
<accession>A0A4Q7YXZ6</accession>
<feature type="transmembrane region" description="Helical" evidence="2">
    <location>
        <begin position="481"/>
        <end position="500"/>
    </location>
</feature>
<evidence type="ECO:0000313" key="3">
    <source>
        <dbReference type="EMBL" id="RZU42618.1"/>
    </source>
</evidence>
<dbReference type="Proteomes" id="UP000292958">
    <property type="component" value="Unassembled WGS sequence"/>
</dbReference>
<dbReference type="AlphaFoldDB" id="A0A4Q7YXZ6"/>
<keyword evidence="2" id="KW-0472">Membrane</keyword>
<keyword evidence="2" id="KW-1133">Transmembrane helix</keyword>
<sequence>MSNPKGPRLSHRDRRRSSRSLSFPFATCVTSVSLLATLAVVFLPATASGQTSSYVQKNLISDGSVPAQKTDPTLINPWGVSIGQEFWIDTAGTGFSLVDDASGNKAFAVTIPPASAAEPHGVPAGTVFNSDSSVFNIPSSGSANFLFGNLDGSIAAWNTNTPQAVTVINNSSAKAVYTDIAVAKNTTGTFLFAANFAAGTVDVFDSSFAPAHLAGNFSDPNLPSGFAPFGIHTLGSNVYVTYAQINDQGLENVGAGLGYVDVFDLNGNFVKRAISQGNLNAPWGMAMAPSGFGSLGGSLLVANFGDGVINAYDPTSFALKGQVTDSTGAPIANPGLWEIVFGVGNTIGTPATAGDPNTLYFAAGINNEKGGLFGSISVATPASAGDFTITPSASSLTVTNGQVGNLSVSIAGSDGFSGTVSLACSGLPSGAACTFNPPSANISGTTPAMVGVSIATGAAATPAPPTAPTPPPPTNPYVAHLHRYGGAALAGLLPLGLFGFAGIRKRFGSHRVPLLAVLCILTIGVIAGCNGGMSATPAAAAPAPPTPPTTPPPSTPTPPAASQITITATSGTLTHSVSVSLTTN</sequence>
<comment type="caution">
    <text evidence="3">The sequence shown here is derived from an EMBL/GenBank/DDBJ whole genome shotgun (WGS) entry which is preliminary data.</text>
</comment>
<dbReference type="OrthoDB" id="581621at2"/>
<proteinExistence type="predicted"/>
<dbReference type="InterPro" id="IPR015943">
    <property type="entry name" value="WD40/YVTN_repeat-like_dom_sf"/>
</dbReference>
<feature type="transmembrane region" description="Helical" evidence="2">
    <location>
        <begin position="512"/>
        <end position="533"/>
    </location>
</feature>
<keyword evidence="4" id="KW-1185">Reference proteome</keyword>
<dbReference type="NCBIfam" id="TIGR03118">
    <property type="entry name" value="PEPCTERM_chp_1"/>
    <property type="match status" value="1"/>
</dbReference>